<protein>
    <submittedName>
        <fullName evidence="7">Arylsulfatase-like protein</fullName>
    </submittedName>
</protein>
<dbReference type="EMBL" id="AF483013">
    <property type="protein sequence ID" value="AAM76093.1"/>
    <property type="molecule type" value="mRNA"/>
</dbReference>
<dbReference type="PANTHER" id="PTHR42693:SF15">
    <property type="entry name" value="ARYLSULFATASE"/>
    <property type="match status" value="1"/>
</dbReference>
<dbReference type="GO" id="GO:0046872">
    <property type="term" value="F:metal ion binding"/>
    <property type="evidence" value="ECO:0007669"/>
    <property type="project" value="UniProtKB-KW"/>
</dbReference>
<dbReference type="AlphaFoldDB" id="Q8MVP8"/>
<dbReference type="InterPro" id="IPR000917">
    <property type="entry name" value="Sulfatase_N"/>
</dbReference>
<dbReference type="PANTHER" id="PTHR42693">
    <property type="entry name" value="ARYLSULFATASE FAMILY MEMBER"/>
    <property type="match status" value="1"/>
</dbReference>
<evidence type="ECO:0000313" key="7">
    <source>
        <dbReference type="EMBL" id="AAM76093.1"/>
    </source>
</evidence>
<accession>Q8MVP8</accession>
<evidence type="ECO:0000256" key="5">
    <source>
        <dbReference type="ARBA" id="ARBA00022837"/>
    </source>
</evidence>
<evidence type="ECO:0000256" key="1">
    <source>
        <dbReference type="ARBA" id="ARBA00001913"/>
    </source>
</evidence>
<sequence>GGVRFTQWTSASAVCSPSRAALLTGRYPVRTGAYGFFPVFTPDGSGGLPQSEVTIAEMLKELGYETGFVGKWHLGINAHNQTDGSHLPEHHGFKFVGTNLPHSLEGFCDPKVFSVEKMSEFCFLYDNSTLIQQPIDLKTLTRKLVRDAKTFVESNKDESFFLLFSFPQTHIALYCDDEFCGKSKRG</sequence>
<feature type="non-terminal residue" evidence="7">
    <location>
        <position position="186"/>
    </location>
</feature>
<organism evidence="7">
    <name type="scientific">Boltenia villosa</name>
    <name type="common">Spiny-headed tunicate</name>
    <name type="synonym">Cynthia villosa</name>
    <dbReference type="NCBI Taxonomy" id="63515"/>
    <lineage>
        <taxon>Eukaryota</taxon>
        <taxon>Metazoa</taxon>
        <taxon>Chordata</taxon>
        <taxon>Tunicata</taxon>
        <taxon>Ascidiacea</taxon>
        <taxon>Stolidobranchia</taxon>
        <taxon>Pyuridae</taxon>
        <taxon>Boltenia</taxon>
    </lineage>
</organism>
<dbReference type="PROSITE" id="PS00523">
    <property type="entry name" value="SULFATASE_1"/>
    <property type="match status" value="1"/>
</dbReference>
<keyword evidence="4" id="KW-0378">Hydrolase</keyword>
<name>Q8MVP8_BOLVI</name>
<evidence type="ECO:0000256" key="4">
    <source>
        <dbReference type="ARBA" id="ARBA00022801"/>
    </source>
</evidence>
<proteinExistence type="evidence at transcript level"/>
<dbReference type="GO" id="GO:0004065">
    <property type="term" value="F:arylsulfatase activity"/>
    <property type="evidence" value="ECO:0007669"/>
    <property type="project" value="TreeGrafter"/>
</dbReference>
<dbReference type="InterPro" id="IPR024607">
    <property type="entry name" value="Sulfatase_CS"/>
</dbReference>
<comment type="cofactor">
    <cofactor evidence="1">
        <name>Ca(2+)</name>
        <dbReference type="ChEBI" id="CHEBI:29108"/>
    </cofactor>
</comment>
<reference evidence="7" key="1">
    <citation type="journal article" date="2002" name="Development">
        <title>A molecular analysis of ascidian metamorphosis reveals activation of an innate immune response.</title>
        <authorList>
            <person name="Davidson B."/>
            <person name="Swalla B.J."/>
        </authorList>
    </citation>
    <scope>NUCLEOTIDE SEQUENCE</scope>
</reference>
<feature type="domain" description="Sulfatase N-terminal" evidence="6">
    <location>
        <begin position="2"/>
        <end position="184"/>
    </location>
</feature>
<evidence type="ECO:0000256" key="2">
    <source>
        <dbReference type="ARBA" id="ARBA00008779"/>
    </source>
</evidence>
<dbReference type="InterPro" id="IPR050738">
    <property type="entry name" value="Sulfatase"/>
</dbReference>
<dbReference type="PROSITE" id="PS00149">
    <property type="entry name" value="SULFATASE_2"/>
    <property type="match status" value="1"/>
</dbReference>
<gene>
    <name evidence="7" type="primary">ars</name>
</gene>
<dbReference type="Pfam" id="PF00884">
    <property type="entry name" value="Sulfatase"/>
    <property type="match status" value="1"/>
</dbReference>
<keyword evidence="3" id="KW-0479">Metal-binding</keyword>
<dbReference type="Gene3D" id="3.40.720.10">
    <property type="entry name" value="Alkaline Phosphatase, subunit A"/>
    <property type="match status" value="1"/>
</dbReference>
<dbReference type="SUPFAM" id="SSF53649">
    <property type="entry name" value="Alkaline phosphatase-like"/>
    <property type="match status" value="1"/>
</dbReference>
<dbReference type="InterPro" id="IPR017850">
    <property type="entry name" value="Alkaline_phosphatase_core_sf"/>
</dbReference>
<evidence type="ECO:0000256" key="3">
    <source>
        <dbReference type="ARBA" id="ARBA00022723"/>
    </source>
</evidence>
<comment type="similarity">
    <text evidence="2">Belongs to the sulfatase family.</text>
</comment>
<feature type="non-terminal residue" evidence="7">
    <location>
        <position position="1"/>
    </location>
</feature>
<evidence type="ECO:0000259" key="6">
    <source>
        <dbReference type="Pfam" id="PF00884"/>
    </source>
</evidence>
<keyword evidence="5" id="KW-0106">Calcium</keyword>